<dbReference type="RefSeq" id="WP_202655590.1">
    <property type="nucleotide sequence ID" value="NZ_JAESWB010000324.1"/>
</dbReference>
<keyword evidence="3" id="KW-1185">Reference proteome</keyword>
<proteinExistence type="predicted"/>
<feature type="compositionally biased region" description="Gly residues" evidence="1">
    <location>
        <begin position="245"/>
        <end position="256"/>
    </location>
</feature>
<sequence>GQSTVAGLNFGQVDTASINRKLTYSDLKTATLEPEFTDKWHRYDGYSIPLLKSFLKPLTVYSLDQDISKVYDGQAVLSTEKYYFSDSNINLGNLKFTPLASYESGVDVGSYEKNIVQNVWSNQQGYLIKRPVVEKVVKVEVDYRPIIVKAVTDNRFYDGSSNSGLSPELFESNSTGNHGLASGDALTANQAFDSKDVGNRTLQVKDVNISDKNGRNVTANYKIAKLETTGVIRENPGPDNPGNNNGTGGNQGGNTNNGGNQTGNNGNGGTS</sequence>
<name>A0ABS1TSU5_9BACI</name>
<evidence type="ECO:0000313" key="2">
    <source>
        <dbReference type="EMBL" id="MBL4954332.1"/>
    </source>
</evidence>
<feature type="non-terminal residue" evidence="2">
    <location>
        <position position="1"/>
    </location>
</feature>
<evidence type="ECO:0000256" key="1">
    <source>
        <dbReference type="SAM" id="MobiDB-lite"/>
    </source>
</evidence>
<feature type="non-terminal residue" evidence="2">
    <location>
        <position position="271"/>
    </location>
</feature>
<dbReference type="EMBL" id="JAESWB010000324">
    <property type="protein sequence ID" value="MBL4954332.1"/>
    <property type="molecule type" value="Genomic_DNA"/>
</dbReference>
<organism evidence="2 3">
    <name type="scientific">Neobacillus paridis</name>
    <dbReference type="NCBI Taxonomy" id="2803862"/>
    <lineage>
        <taxon>Bacteria</taxon>
        <taxon>Bacillati</taxon>
        <taxon>Bacillota</taxon>
        <taxon>Bacilli</taxon>
        <taxon>Bacillales</taxon>
        <taxon>Bacillaceae</taxon>
        <taxon>Neobacillus</taxon>
    </lineage>
</organism>
<feature type="region of interest" description="Disordered" evidence="1">
    <location>
        <begin position="229"/>
        <end position="271"/>
    </location>
</feature>
<evidence type="ECO:0000313" key="3">
    <source>
        <dbReference type="Proteomes" id="UP000623967"/>
    </source>
</evidence>
<dbReference type="Proteomes" id="UP000623967">
    <property type="component" value="Unassembled WGS sequence"/>
</dbReference>
<feature type="compositionally biased region" description="Low complexity" evidence="1">
    <location>
        <begin position="235"/>
        <end position="244"/>
    </location>
</feature>
<protein>
    <submittedName>
        <fullName evidence="2">Uncharacterized protein</fullName>
    </submittedName>
</protein>
<gene>
    <name evidence="2" type="ORF">JK635_19405</name>
</gene>
<accession>A0ABS1TSU5</accession>
<reference evidence="2 3" key="1">
    <citation type="submission" date="2021-01" db="EMBL/GenBank/DDBJ databases">
        <title>Genome public.</title>
        <authorList>
            <person name="Liu C."/>
            <person name="Sun Q."/>
        </authorList>
    </citation>
    <scope>NUCLEOTIDE SEQUENCE [LARGE SCALE GENOMIC DNA]</scope>
    <source>
        <strain evidence="2 3">YIM B02564</strain>
    </source>
</reference>
<comment type="caution">
    <text evidence="2">The sequence shown here is derived from an EMBL/GenBank/DDBJ whole genome shotgun (WGS) entry which is preliminary data.</text>
</comment>